<dbReference type="PIRSF" id="PIRSF005900">
    <property type="entry name" value="Dps"/>
    <property type="match status" value="1"/>
</dbReference>
<proteinExistence type="inferred from homology"/>
<evidence type="ECO:0000256" key="1">
    <source>
        <dbReference type="ARBA" id="ARBA00009497"/>
    </source>
</evidence>
<dbReference type="Gene3D" id="1.20.1260.10">
    <property type="match status" value="1"/>
</dbReference>
<accession>A0ABV3Q6H1</accession>
<dbReference type="Proteomes" id="UP001556040">
    <property type="component" value="Unassembled WGS sequence"/>
</dbReference>
<evidence type="ECO:0000313" key="5">
    <source>
        <dbReference type="Proteomes" id="UP001556040"/>
    </source>
</evidence>
<dbReference type="PRINTS" id="PR01346">
    <property type="entry name" value="HELNAPAPROT"/>
</dbReference>
<protein>
    <submittedName>
        <fullName evidence="4">Dps family protein</fullName>
    </submittedName>
</protein>
<comment type="caution">
    <text evidence="4">The sequence shown here is derived from an EMBL/GenBank/DDBJ whole genome shotgun (WGS) entry which is preliminary data.</text>
</comment>
<dbReference type="SUPFAM" id="SSF47240">
    <property type="entry name" value="Ferritin-like"/>
    <property type="match status" value="1"/>
</dbReference>
<comment type="similarity">
    <text evidence="1 2">Belongs to the Dps family.</text>
</comment>
<dbReference type="PROSITE" id="PS00818">
    <property type="entry name" value="DPS_1"/>
    <property type="match status" value="1"/>
</dbReference>
<dbReference type="InterPro" id="IPR002177">
    <property type="entry name" value="DPS_DNA-bd"/>
</dbReference>
<evidence type="ECO:0000256" key="2">
    <source>
        <dbReference type="RuleBase" id="RU003875"/>
    </source>
</evidence>
<organism evidence="4 5">
    <name type="scientific">Jeotgalibacillus marinus</name>
    <dbReference type="NCBI Taxonomy" id="86667"/>
    <lineage>
        <taxon>Bacteria</taxon>
        <taxon>Bacillati</taxon>
        <taxon>Bacillota</taxon>
        <taxon>Bacilli</taxon>
        <taxon>Bacillales</taxon>
        <taxon>Caryophanaceae</taxon>
        <taxon>Jeotgalibacillus</taxon>
    </lineage>
</organism>
<dbReference type="InterPro" id="IPR009078">
    <property type="entry name" value="Ferritin-like_SF"/>
</dbReference>
<feature type="domain" description="Ferritin/DPS" evidence="3">
    <location>
        <begin position="8"/>
        <end position="147"/>
    </location>
</feature>
<dbReference type="Pfam" id="PF00210">
    <property type="entry name" value="Ferritin"/>
    <property type="match status" value="1"/>
</dbReference>
<evidence type="ECO:0000313" key="4">
    <source>
        <dbReference type="EMBL" id="MEW9502841.1"/>
    </source>
</evidence>
<gene>
    <name evidence="4" type="ORF">AB1471_13680</name>
</gene>
<dbReference type="PANTHER" id="PTHR42932:SF1">
    <property type="entry name" value="GENERAL STRESS PROTEIN 20U"/>
    <property type="match status" value="1"/>
</dbReference>
<dbReference type="EMBL" id="JBFMIA010000016">
    <property type="protein sequence ID" value="MEW9502841.1"/>
    <property type="molecule type" value="Genomic_DNA"/>
</dbReference>
<sequence>MSKENLVKNVNQQIASWTVLYTKLHNYHWFVKGYQFFTLHEKFEELYNEASVHIDELAERLLALGEEPVATLKESLVLSLVGEATGKESADQMVETIYNDFQTLMKELKKGMDFADKINDEMTGDMLISIHQGLEKHAWMLRSFLGK</sequence>
<keyword evidence="5" id="KW-1185">Reference proteome</keyword>
<dbReference type="CDD" id="cd01043">
    <property type="entry name" value="DPS"/>
    <property type="match status" value="1"/>
</dbReference>
<dbReference type="RefSeq" id="WP_367780328.1">
    <property type="nucleotide sequence ID" value="NZ_JBFMIA010000016.1"/>
</dbReference>
<dbReference type="InterPro" id="IPR008331">
    <property type="entry name" value="Ferritin_DPS_dom"/>
</dbReference>
<name>A0ABV3Q6H1_9BACL</name>
<dbReference type="InterPro" id="IPR012347">
    <property type="entry name" value="Ferritin-like"/>
</dbReference>
<reference evidence="4 5" key="1">
    <citation type="journal article" date="1979" name="Int. J. Syst. Evol. Microbiol.">
        <title>Bacillus globisporus subsp. marinus subsp. nov.</title>
        <authorList>
            <person name="Liu H."/>
        </authorList>
    </citation>
    <scope>NUCLEOTIDE SEQUENCE [LARGE SCALE GENOMIC DNA]</scope>
    <source>
        <strain evidence="4 5">DSM 1297</strain>
    </source>
</reference>
<evidence type="ECO:0000259" key="3">
    <source>
        <dbReference type="Pfam" id="PF00210"/>
    </source>
</evidence>
<dbReference type="PANTHER" id="PTHR42932">
    <property type="entry name" value="GENERAL STRESS PROTEIN 20U"/>
    <property type="match status" value="1"/>
</dbReference>
<dbReference type="PROSITE" id="PS00819">
    <property type="entry name" value="DPS_2"/>
    <property type="match status" value="1"/>
</dbReference>
<dbReference type="InterPro" id="IPR023188">
    <property type="entry name" value="DPS_DNA-bd_CS"/>
</dbReference>